<name>A0A6A5RCN4_9PLEO</name>
<dbReference type="RefSeq" id="XP_033445515.1">
    <property type="nucleotide sequence ID" value="XM_033588709.1"/>
</dbReference>
<dbReference type="Proteomes" id="UP000800082">
    <property type="component" value="Unassembled WGS sequence"/>
</dbReference>
<feature type="signal peptide" evidence="1">
    <location>
        <begin position="1"/>
        <end position="26"/>
    </location>
</feature>
<protein>
    <recommendedName>
        <fullName evidence="4">Cyanovirin-N domain-containing protein</fullName>
    </recommendedName>
</protein>
<feature type="chain" id="PRO_5025477768" description="Cyanovirin-N domain-containing protein" evidence="1">
    <location>
        <begin position="27"/>
        <end position="182"/>
    </location>
</feature>
<sequence>MHGKILASSALFASSLASIVTPSASAADPTITPGPNYELFRKQNNDRFMGWVEFDGTWTTQNCETDVTYFQSAGHWRCCATSSAGCDIPKACVSGSLIYDGSVLGSTGSLTFPCTSVYDDPSLRSFTVCNTAYMYQNEQDASPETNVNCGVSSVNWSYYRVQPEEAKTTPYIIQFQRIGDAN</sequence>
<evidence type="ECO:0000256" key="1">
    <source>
        <dbReference type="SAM" id="SignalP"/>
    </source>
</evidence>
<evidence type="ECO:0008006" key="4">
    <source>
        <dbReference type="Google" id="ProtNLM"/>
    </source>
</evidence>
<dbReference type="AlphaFoldDB" id="A0A6A5RCN4"/>
<keyword evidence="3" id="KW-1185">Reference proteome</keyword>
<dbReference type="OrthoDB" id="3557178at2759"/>
<gene>
    <name evidence="2" type="ORF">M421DRAFT_263845</name>
</gene>
<dbReference type="EMBL" id="ML978986">
    <property type="protein sequence ID" value="KAF1925263.1"/>
    <property type="molecule type" value="Genomic_DNA"/>
</dbReference>
<proteinExistence type="predicted"/>
<evidence type="ECO:0000313" key="3">
    <source>
        <dbReference type="Proteomes" id="UP000800082"/>
    </source>
</evidence>
<organism evidence="2 3">
    <name type="scientific">Didymella exigua CBS 183.55</name>
    <dbReference type="NCBI Taxonomy" id="1150837"/>
    <lineage>
        <taxon>Eukaryota</taxon>
        <taxon>Fungi</taxon>
        <taxon>Dikarya</taxon>
        <taxon>Ascomycota</taxon>
        <taxon>Pezizomycotina</taxon>
        <taxon>Dothideomycetes</taxon>
        <taxon>Pleosporomycetidae</taxon>
        <taxon>Pleosporales</taxon>
        <taxon>Pleosporineae</taxon>
        <taxon>Didymellaceae</taxon>
        <taxon>Didymella</taxon>
    </lineage>
</organism>
<reference evidence="2" key="1">
    <citation type="journal article" date="2020" name="Stud. Mycol.">
        <title>101 Dothideomycetes genomes: a test case for predicting lifestyles and emergence of pathogens.</title>
        <authorList>
            <person name="Haridas S."/>
            <person name="Albert R."/>
            <person name="Binder M."/>
            <person name="Bloem J."/>
            <person name="Labutti K."/>
            <person name="Salamov A."/>
            <person name="Andreopoulos B."/>
            <person name="Baker S."/>
            <person name="Barry K."/>
            <person name="Bills G."/>
            <person name="Bluhm B."/>
            <person name="Cannon C."/>
            <person name="Castanera R."/>
            <person name="Culley D."/>
            <person name="Daum C."/>
            <person name="Ezra D."/>
            <person name="Gonzalez J."/>
            <person name="Henrissat B."/>
            <person name="Kuo A."/>
            <person name="Liang C."/>
            <person name="Lipzen A."/>
            <person name="Lutzoni F."/>
            <person name="Magnuson J."/>
            <person name="Mondo S."/>
            <person name="Nolan M."/>
            <person name="Ohm R."/>
            <person name="Pangilinan J."/>
            <person name="Park H.-J."/>
            <person name="Ramirez L."/>
            <person name="Alfaro M."/>
            <person name="Sun H."/>
            <person name="Tritt A."/>
            <person name="Yoshinaga Y."/>
            <person name="Zwiers L.-H."/>
            <person name="Turgeon B."/>
            <person name="Goodwin S."/>
            <person name="Spatafora J."/>
            <person name="Crous P."/>
            <person name="Grigoriev I."/>
        </authorList>
    </citation>
    <scope>NUCLEOTIDE SEQUENCE</scope>
    <source>
        <strain evidence="2">CBS 183.55</strain>
    </source>
</reference>
<keyword evidence="1" id="KW-0732">Signal</keyword>
<dbReference type="GeneID" id="54346356"/>
<accession>A0A6A5RCN4</accession>
<evidence type="ECO:0000313" key="2">
    <source>
        <dbReference type="EMBL" id="KAF1925263.1"/>
    </source>
</evidence>